<proteinExistence type="predicted"/>
<dbReference type="EMBL" id="FN649760">
    <property type="protein sequence ID" value="CBN78305.1"/>
    <property type="molecule type" value="Genomic_DNA"/>
</dbReference>
<dbReference type="Gene3D" id="1.20.120.1630">
    <property type="match status" value="1"/>
</dbReference>
<dbReference type="PROSITE" id="PS50244">
    <property type="entry name" value="S5A_REDUCTASE"/>
    <property type="match status" value="1"/>
</dbReference>
<dbReference type="InterPro" id="IPR010721">
    <property type="entry name" value="UstE-like"/>
</dbReference>
<accession>D8LNU5</accession>
<keyword evidence="1" id="KW-0472">Membrane</keyword>
<protein>
    <submittedName>
        <fullName evidence="2">Uncharacterized protein</fullName>
    </submittedName>
</protein>
<gene>
    <name evidence="2" type="ORF">Esi_0005_0215</name>
</gene>
<sequence length="225" mass="25451">MGSDSSAKAAAGVTEAPGWKCKIAYGINLHKFLCAPIIYFFMLKYSRFSAAAWTYLALHGSYGYLWIVKDQTFPDRNFHGPTSFGEMSAAFVATSVLYWAIPWIMMHHGKDVPPWFQALAIGVFSTGMFLMIGADCQKYYTLKLAPGKLITTGFFKYIRSPNYLGELMVYGALSMLTYTAWGWIPFATLVLRFSADARNKDRSMSRYEEFAEWKASSYLLLPPVY</sequence>
<dbReference type="GO" id="GO:0016020">
    <property type="term" value="C:membrane"/>
    <property type="evidence" value="ECO:0007669"/>
    <property type="project" value="TreeGrafter"/>
</dbReference>
<feature type="transmembrane region" description="Helical" evidence="1">
    <location>
        <begin position="167"/>
        <end position="191"/>
    </location>
</feature>
<feature type="transmembrane region" description="Helical" evidence="1">
    <location>
        <begin position="87"/>
        <end position="104"/>
    </location>
</feature>
<feature type="transmembrane region" description="Helical" evidence="1">
    <location>
        <begin position="116"/>
        <end position="134"/>
    </location>
</feature>
<evidence type="ECO:0000313" key="3">
    <source>
        <dbReference type="Proteomes" id="UP000002630"/>
    </source>
</evidence>
<keyword evidence="1" id="KW-1133">Transmembrane helix</keyword>
<dbReference type="eggNOG" id="ENOG502RMDK">
    <property type="taxonomic scope" value="Eukaryota"/>
</dbReference>
<organism evidence="2 3">
    <name type="scientific">Ectocarpus siliculosus</name>
    <name type="common">Brown alga</name>
    <name type="synonym">Conferva siliculosa</name>
    <dbReference type="NCBI Taxonomy" id="2880"/>
    <lineage>
        <taxon>Eukaryota</taxon>
        <taxon>Sar</taxon>
        <taxon>Stramenopiles</taxon>
        <taxon>Ochrophyta</taxon>
        <taxon>PX clade</taxon>
        <taxon>Phaeophyceae</taxon>
        <taxon>Ectocarpales</taxon>
        <taxon>Ectocarpaceae</taxon>
        <taxon>Ectocarpus</taxon>
    </lineage>
</organism>
<dbReference type="PANTHER" id="PTHR32251">
    <property type="entry name" value="3-OXO-5-ALPHA-STEROID 4-DEHYDROGENASE"/>
    <property type="match status" value="1"/>
</dbReference>
<dbReference type="PANTHER" id="PTHR32251:SF33">
    <property type="entry name" value="STEROID 5-ALPHA REDUCTASE C-TERMINAL DOMAIN-CONTAINING PROTEIN"/>
    <property type="match status" value="1"/>
</dbReference>
<feature type="transmembrane region" description="Helical" evidence="1">
    <location>
        <begin position="23"/>
        <end position="43"/>
    </location>
</feature>
<evidence type="ECO:0000313" key="2">
    <source>
        <dbReference type="EMBL" id="CBN78305.1"/>
    </source>
</evidence>
<name>D8LNU5_ECTSI</name>
<dbReference type="AlphaFoldDB" id="D8LNU5"/>
<reference evidence="2 3" key="1">
    <citation type="journal article" date="2010" name="Nature">
        <title>The Ectocarpus genome and the independent evolution of multicellularity in brown algae.</title>
        <authorList>
            <person name="Cock J.M."/>
            <person name="Sterck L."/>
            <person name="Rouze P."/>
            <person name="Scornet D."/>
            <person name="Allen A.E."/>
            <person name="Amoutzias G."/>
            <person name="Anthouard V."/>
            <person name="Artiguenave F."/>
            <person name="Aury J.M."/>
            <person name="Badger J.H."/>
            <person name="Beszteri B."/>
            <person name="Billiau K."/>
            <person name="Bonnet E."/>
            <person name="Bothwell J.H."/>
            <person name="Bowler C."/>
            <person name="Boyen C."/>
            <person name="Brownlee C."/>
            <person name="Carrano C.J."/>
            <person name="Charrier B."/>
            <person name="Cho G.Y."/>
            <person name="Coelho S.M."/>
            <person name="Collen J."/>
            <person name="Corre E."/>
            <person name="Da Silva C."/>
            <person name="Delage L."/>
            <person name="Delaroque N."/>
            <person name="Dittami S.M."/>
            <person name="Doulbeau S."/>
            <person name="Elias M."/>
            <person name="Farnham G."/>
            <person name="Gachon C.M."/>
            <person name="Gschloessl B."/>
            <person name="Heesch S."/>
            <person name="Jabbari K."/>
            <person name="Jubin C."/>
            <person name="Kawai H."/>
            <person name="Kimura K."/>
            <person name="Kloareg B."/>
            <person name="Kupper F.C."/>
            <person name="Lang D."/>
            <person name="Le Bail A."/>
            <person name="Leblanc C."/>
            <person name="Lerouge P."/>
            <person name="Lohr M."/>
            <person name="Lopez P.J."/>
            <person name="Martens C."/>
            <person name="Maumus F."/>
            <person name="Michel G."/>
            <person name="Miranda-Saavedra D."/>
            <person name="Morales J."/>
            <person name="Moreau H."/>
            <person name="Motomura T."/>
            <person name="Nagasato C."/>
            <person name="Napoli C.A."/>
            <person name="Nelson D.R."/>
            <person name="Nyvall-Collen P."/>
            <person name="Peters A.F."/>
            <person name="Pommier C."/>
            <person name="Potin P."/>
            <person name="Poulain J."/>
            <person name="Quesneville H."/>
            <person name="Read B."/>
            <person name="Rensing S.A."/>
            <person name="Ritter A."/>
            <person name="Rousvoal S."/>
            <person name="Samanta M."/>
            <person name="Samson G."/>
            <person name="Schroeder D.C."/>
            <person name="Segurens B."/>
            <person name="Strittmatter M."/>
            <person name="Tonon T."/>
            <person name="Tregear J.W."/>
            <person name="Valentin K."/>
            <person name="von Dassow P."/>
            <person name="Yamagishi T."/>
            <person name="Van de Peer Y."/>
            <person name="Wincker P."/>
        </authorList>
    </citation>
    <scope>NUCLEOTIDE SEQUENCE [LARGE SCALE GENOMIC DNA]</scope>
    <source>
        <strain evidence="3">Ec32 / CCAP1310/4</strain>
    </source>
</reference>
<keyword evidence="3" id="KW-1185">Reference proteome</keyword>
<keyword evidence="1" id="KW-0812">Transmembrane</keyword>
<dbReference type="Pfam" id="PF06966">
    <property type="entry name" value="DUF1295"/>
    <property type="match status" value="1"/>
</dbReference>
<dbReference type="OrthoDB" id="67965at2759"/>
<feature type="transmembrane region" description="Helical" evidence="1">
    <location>
        <begin position="50"/>
        <end position="67"/>
    </location>
</feature>
<dbReference type="Proteomes" id="UP000002630">
    <property type="component" value="Unassembled WGS sequence"/>
</dbReference>
<dbReference type="InParanoid" id="D8LNU5"/>
<evidence type="ECO:0000256" key="1">
    <source>
        <dbReference type="SAM" id="Phobius"/>
    </source>
</evidence>